<feature type="signal peptide" evidence="1">
    <location>
        <begin position="1"/>
        <end position="20"/>
    </location>
</feature>
<evidence type="ECO:0000313" key="3">
    <source>
        <dbReference type="Proteomes" id="UP001642484"/>
    </source>
</evidence>
<evidence type="ECO:0000313" key="2">
    <source>
        <dbReference type="EMBL" id="CAK9020422.1"/>
    </source>
</evidence>
<keyword evidence="3" id="KW-1185">Reference proteome</keyword>
<accession>A0ABP0K2I1</accession>
<dbReference type="Proteomes" id="UP001642484">
    <property type="component" value="Unassembled WGS sequence"/>
</dbReference>
<name>A0ABP0K2I1_9DINO</name>
<evidence type="ECO:0000256" key="1">
    <source>
        <dbReference type="SAM" id="SignalP"/>
    </source>
</evidence>
<gene>
    <name evidence="2" type="ORF">CCMP2556_LOCUS14051</name>
</gene>
<keyword evidence="1" id="KW-0732">Signal</keyword>
<organism evidence="2 3">
    <name type="scientific">Durusdinium trenchii</name>
    <dbReference type="NCBI Taxonomy" id="1381693"/>
    <lineage>
        <taxon>Eukaryota</taxon>
        <taxon>Sar</taxon>
        <taxon>Alveolata</taxon>
        <taxon>Dinophyceae</taxon>
        <taxon>Suessiales</taxon>
        <taxon>Symbiodiniaceae</taxon>
        <taxon>Durusdinium</taxon>
    </lineage>
</organism>
<sequence length="299" mass="30864">MARVIFIILAALSGTECVWGHKARLAGGPVALAPAPAPMPVVPRPEPRLMPSLADGRWTFVDGDAGVRSQSYENSMWFYAQRQAAQATAGAEGAEAEQALAALTKSAALEMLMPTLTEGQWKYLNPDGSVRIAGAEPILSSFAPASAPSSAAAPAPAAAPAAALSAQCSGLAKAADFLKCKDVRVMSSESFGGAGLAQLDAVGQLLGCHCGVWAETCPMQSCPTVSHAWEGPSCLEAGATDLGFVGLSHSRQELPKVAAPDHDFAQGSISLCMYWLPDPLPHLEEPKAPGLTPAPAPAR</sequence>
<proteinExistence type="predicted"/>
<comment type="caution">
    <text evidence="2">The sequence shown here is derived from an EMBL/GenBank/DDBJ whole genome shotgun (WGS) entry which is preliminary data.</text>
</comment>
<feature type="chain" id="PRO_5045627014" evidence="1">
    <location>
        <begin position="21"/>
        <end position="299"/>
    </location>
</feature>
<dbReference type="EMBL" id="CAXAMN010007113">
    <property type="protein sequence ID" value="CAK9020422.1"/>
    <property type="molecule type" value="Genomic_DNA"/>
</dbReference>
<protein>
    <submittedName>
        <fullName evidence="2">Uncharacterized protein</fullName>
    </submittedName>
</protein>
<reference evidence="2 3" key="1">
    <citation type="submission" date="2024-02" db="EMBL/GenBank/DDBJ databases">
        <authorList>
            <person name="Chen Y."/>
            <person name="Shah S."/>
            <person name="Dougan E. K."/>
            <person name="Thang M."/>
            <person name="Chan C."/>
        </authorList>
    </citation>
    <scope>NUCLEOTIDE SEQUENCE [LARGE SCALE GENOMIC DNA]</scope>
</reference>